<dbReference type="STRING" id="400055.SAMN04490243_1912"/>
<accession>A0A1I6GYQ9</accession>
<dbReference type="InterPro" id="IPR002938">
    <property type="entry name" value="FAD-bd"/>
</dbReference>
<keyword evidence="3" id="KW-1185">Reference proteome</keyword>
<dbReference type="EMBL" id="FOYQ01000002">
    <property type="protein sequence ID" value="SFR47335.1"/>
    <property type="molecule type" value="Genomic_DNA"/>
</dbReference>
<sequence>MQEYQVAVIGGGLAGLTAAIALGKAGITTLVIERHEYPRHKVCGEYLSGEVVPLLKALGVPLQDAQTIKRFNLVGLFGKEAHCNLPLEGIGISRYALDFRMMEVARQNGVEILHTKATALLPEDKGIEIVTGAGRISARIALGCWGKRSLMDRQTNREFLRKKSPWMGLKMHYEGVDFPADTVGLYTIPGGYGGCSLTETGALNYCMLLDQNQFRIYGDPDTALEASIAGNPKLKLLLQGAKPSFQKPLSIAEIAFGQKDLVQKNVLYCGDAAQLIHPLCGNGMAMAIHAGYMAAQAIADQFNKQDFDFDELSRVYQSNWHRTFNRRLRWGKTLQSLVTKPQGLRLGISTTRLLPGLLEKVIAQTQGRVIPVNRIEQISKQ</sequence>
<dbReference type="AlphaFoldDB" id="A0A1I6GYQ9"/>
<name>A0A1I6GYQ9_9FLAO</name>
<dbReference type="SUPFAM" id="SSF51905">
    <property type="entry name" value="FAD/NAD(P)-binding domain"/>
    <property type="match status" value="1"/>
</dbReference>
<organism evidence="2 3">
    <name type="scientific">Robiginitalea myxolifaciens</name>
    <dbReference type="NCBI Taxonomy" id="400055"/>
    <lineage>
        <taxon>Bacteria</taxon>
        <taxon>Pseudomonadati</taxon>
        <taxon>Bacteroidota</taxon>
        <taxon>Flavobacteriia</taxon>
        <taxon>Flavobacteriales</taxon>
        <taxon>Flavobacteriaceae</taxon>
        <taxon>Robiginitalea</taxon>
    </lineage>
</organism>
<feature type="domain" description="FAD-binding" evidence="1">
    <location>
        <begin position="3"/>
        <end position="302"/>
    </location>
</feature>
<protein>
    <submittedName>
        <fullName evidence="2">Dehydrogenase (Flavoprotein)</fullName>
    </submittedName>
</protein>
<gene>
    <name evidence="2" type="ORF">SAMN04490243_1912</name>
</gene>
<reference evidence="2 3" key="1">
    <citation type="submission" date="2016-10" db="EMBL/GenBank/DDBJ databases">
        <authorList>
            <person name="de Groot N.N."/>
        </authorList>
    </citation>
    <scope>NUCLEOTIDE SEQUENCE [LARGE SCALE GENOMIC DNA]</scope>
    <source>
        <strain evidence="2 3">DSM 21019</strain>
    </source>
</reference>
<dbReference type="RefSeq" id="WP_177218289.1">
    <property type="nucleotide sequence ID" value="NZ_FOYQ01000002.1"/>
</dbReference>
<dbReference type="InterPro" id="IPR036188">
    <property type="entry name" value="FAD/NAD-bd_sf"/>
</dbReference>
<dbReference type="InterPro" id="IPR050407">
    <property type="entry name" value="Geranylgeranyl_reductase"/>
</dbReference>
<dbReference type="PANTHER" id="PTHR42685">
    <property type="entry name" value="GERANYLGERANYL DIPHOSPHATE REDUCTASE"/>
    <property type="match status" value="1"/>
</dbReference>
<dbReference type="PRINTS" id="PR00420">
    <property type="entry name" value="RNGMNOXGNASE"/>
</dbReference>
<proteinExistence type="predicted"/>
<evidence type="ECO:0000313" key="3">
    <source>
        <dbReference type="Proteomes" id="UP000199534"/>
    </source>
</evidence>
<dbReference type="PANTHER" id="PTHR42685:SF22">
    <property type="entry name" value="CONDITIONED MEDIUM FACTOR RECEPTOR 1"/>
    <property type="match status" value="1"/>
</dbReference>
<dbReference type="Gene3D" id="3.50.50.60">
    <property type="entry name" value="FAD/NAD(P)-binding domain"/>
    <property type="match status" value="1"/>
</dbReference>
<dbReference type="Proteomes" id="UP000199534">
    <property type="component" value="Unassembled WGS sequence"/>
</dbReference>
<evidence type="ECO:0000313" key="2">
    <source>
        <dbReference type="EMBL" id="SFR47335.1"/>
    </source>
</evidence>
<evidence type="ECO:0000259" key="1">
    <source>
        <dbReference type="Pfam" id="PF01494"/>
    </source>
</evidence>
<dbReference type="GO" id="GO:0071949">
    <property type="term" value="F:FAD binding"/>
    <property type="evidence" value="ECO:0007669"/>
    <property type="project" value="InterPro"/>
</dbReference>
<dbReference type="Pfam" id="PF01494">
    <property type="entry name" value="FAD_binding_3"/>
    <property type="match status" value="1"/>
</dbReference>